<evidence type="ECO:0000313" key="1">
    <source>
        <dbReference type="EMBL" id="CAD2212733.1"/>
    </source>
</evidence>
<keyword evidence="2" id="KW-1185">Reference proteome</keyword>
<accession>A0A7G2C1X6</accession>
<evidence type="ECO:0000313" key="2">
    <source>
        <dbReference type="Proteomes" id="UP000515908"/>
    </source>
</evidence>
<dbReference type="VEuPathDB" id="TriTrypDB:ADEAN_000014500"/>
<name>A0A7G2C1X6_9TRYP</name>
<organism evidence="1 2">
    <name type="scientific">Angomonas deanei</name>
    <dbReference type="NCBI Taxonomy" id="59799"/>
    <lineage>
        <taxon>Eukaryota</taxon>
        <taxon>Discoba</taxon>
        <taxon>Euglenozoa</taxon>
        <taxon>Kinetoplastea</taxon>
        <taxon>Metakinetoplastina</taxon>
        <taxon>Trypanosomatida</taxon>
        <taxon>Trypanosomatidae</taxon>
        <taxon>Strigomonadinae</taxon>
        <taxon>Angomonas</taxon>
    </lineage>
</organism>
<dbReference type="EMBL" id="LR877145">
    <property type="protein sequence ID" value="CAD2212733.1"/>
    <property type="molecule type" value="Genomic_DNA"/>
</dbReference>
<dbReference type="Gene3D" id="1.10.238.10">
    <property type="entry name" value="EF-hand"/>
    <property type="match status" value="1"/>
</dbReference>
<dbReference type="AlphaFoldDB" id="A0A7G2C1X6"/>
<reference evidence="1 2" key="1">
    <citation type="submission" date="2020-08" db="EMBL/GenBank/DDBJ databases">
        <authorList>
            <person name="Newling K."/>
            <person name="Davey J."/>
            <person name="Forrester S."/>
        </authorList>
    </citation>
    <scope>NUCLEOTIDE SEQUENCE [LARGE SCALE GENOMIC DNA]</scope>
    <source>
        <strain evidence="2">Crithidia deanei Carvalho (ATCC PRA-265)</strain>
    </source>
</reference>
<protein>
    <submittedName>
        <fullName evidence="1">Uncharacterized protein</fullName>
    </submittedName>
</protein>
<gene>
    <name evidence="1" type="ORF">ADEAN_000014500</name>
</gene>
<sequence>MDDSDLYDLAPSKTNQHHLENIHNNYEHLQKVWQTILDGNNGNPAVSSATLGEQVYQLLHIEDALEGTPEEKAAAHRVLSDTSYQSVVNCKKDHFKEPCINSFEDFLDYYSVYTHLHGLYRDNEGGIREEVQARHGAAANLDENNLKETAFYPVAVTVGQQLAAQLYSERGIAPLPVVAPRSVKNCPTSLLHASANPALRREIGDGNANLQLQYETQLSLPSDGSGSNRDELLLFAIDQENERGGMTELDPSSDFRKCPMGLFGLIGTNALSQRDVGSAAFRNSKLFDYVCGNYPIWSNFTKILLTENKAFASFRESSKEGYASYRRAMLALGNKEGVMSYENYLFELWLTKCVKETNTVIGRGDLNEAGDDGGEAYVHWTDARYLFEYMNLVNLLVTCCGKNEELLASLSSGGLSEESMTKLRQNFSTILEEALSTGANKDLILKDMLRSNYNGLRDRLLTLYTGVLQQAGGAGGNRQALYLPFAQAAAALFVGETRDVSERAVDLAVLEVEEDDHLDTMEESEVQRMANSAWPWSPLALLLPRGRSASQRERRQILFHFLDAEEKGYVMVSNLEGRVMRQRRQSLHVDRESENNCFLLSRFRRKEENVVALLWRSFVMTKELVTLPEYNLSSNRTVIERIASRTGERVLEPAELKAFVSYIYLYFEYYYMFDLLLVWGTMEKEARQSLSAMFVQGGAQLTNAGRYIRETYEQAYQRTFFSVEATAYELTEKFLSVDHFTTGKPLLEFFGFHVHESSLTQGPDAPFAAGEQLNFTNFVIFASKNRIHPQGYGFYYSYCSNATNSAEVNKRIRELEQTIVKSAKR</sequence>
<proteinExistence type="predicted"/>
<dbReference type="Proteomes" id="UP000515908">
    <property type="component" value="Chromosome 01"/>
</dbReference>